<keyword evidence="2" id="KW-0805">Transcription regulation</keyword>
<dbReference type="PANTHER" id="PTHR33124:SF39">
    <property type="entry name" value="TRANSCRIPTION FACTOR UPBEAT1"/>
    <property type="match status" value="1"/>
</dbReference>
<evidence type="ECO:0000256" key="5">
    <source>
        <dbReference type="SAM" id="MobiDB-lite"/>
    </source>
</evidence>
<keyword evidence="7" id="KW-1185">Reference proteome</keyword>
<dbReference type="AlphaFoldDB" id="A0AAN8VNV3"/>
<dbReference type="InterPro" id="IPR044660">
    <property type="entry name" value="IBH1-like"/>
</dbReference>
<feature type="compositionally biased region" description="Basic residues" evidence="5">
    <location>
        <begin position="47"/>
        <end position="58"/>
    </location>
</feature>
<name>A0AAN8VNV3_9MAGN</name>
<dbReference type="PANTHER" id="PTHR33124">
    <property type="entry name" value="TRANSCRIPTION FACTOR IBH1-LIKE 1"/>
    <property type="match status" value="1"/>
</dbReference>
<comment type="caution">
    <text evidence="6">The sequence shown here is derived from an EMBL/GenBank/DDBJ whole genome shotgun (WGS) entry which is preliminary data.</text>
</comment>
<protein>
    <recommendedName>
        <fullName evidence="8">BHLH domain-containing protein</fullName>
    </recommendedName>
</protein>
<evidence type="ECO:0000313" key="6">
    <source>
        <dbReference type="EMBL" id="KAK6937254.1"/>
    </source>
</evidence>
<dbReference type="GO" id="GO:0006355">
    <property type="term" value="P:regulation of DNA-templated transcription"/>
    <property type="evidence" value="ECO:0007669"/>
    <property type="project" value="InterPro"/>
</dbReference>
<proteinExistence type="predicted"/>
<accession>A0AAN8VNV3</accession>
<organism evidence="6 7">
    <name type="scientific">Dillenia turbinata</name>
    <dbReference type="NCBI Taxonomy" id="194707"/>
    <lineage>
        <taxon>Eukaryota</taxon>
        <taxon>Viridiplantae</taxon>
        <taxon>Streptophyta</taxon>
        <taxon>Embryophyta</taxon>
        <taxon>Tracheophyta</taxon>
        <taxon>Spermatophyta</taxon>
        <taxon>Magnoliopsida</taxon>
        <taxon>eudicotyledons</taxon>
        <taxon>Gunneridae</taxon>
        <taxon>Pentapetalae</taxon>
        <taxon>Dilleniales</taxon>
        <taxon>Dilleniaceae</taxon>
        <taxon>Dillenia</taxon>
    </lineage>
</organism>
<evidence type="ECO:0008006" key="8">
    <source>
        <dbReference type="Google" id="ProtNLM"/>
    </source>
</evidence>
<keyword evidence="4" id="KW-0539">Nucleus</keyword>
<dbReference type="Proteomes" id="UP001370490">
    <property type="component" value="Unassembled WGS sequence"/>
</dbReference>
<dbReference type="InterPro" id="IPR044549">
    <property type="entry name" value="bHLH_AtIBH1-like"/>
</dbReference>
<evidence type="ECO:0000256" key="4">
    <source>
        <dbReference type="ARBA" id="ARBA00023242"/>
    </source>
</evidence>
<evidence type="ECO:0000256" key="3">
    <source>
        <dbReference type="ARBA" id="ARBA00023163"/>
    </source>
</evidence>
<feature type="region of interest" description="Disordered" evidence="5">
    <location>
        <begin position="47"/>
        <end position="78"/>
    </location>
</feature>
<reference evidence="6 7" key="1">
    <citation type="submission" date="2023-12" db="EMBL/GenBank/DDBJ databases">
        <title>A high-quality genome assembly for Dillenia turbinata (Dilleniales).</title>
        <authorList>
            <person name="Chanderbali A."/>
        </authorList>
    </citation>
    <scope>NUCLEOTIDE SEQUENCE [LARGE SCALE GENOMIC DNA]</scope>
    <source>
        <strain evidence="6">LSX21</strain>
        <tissue evidence="6">Leaf</tissue>
    </source>
</reference>
<keyword evidence="3" id="KW-0804">Transcription</keyword>
<gene>
    <name evidence="6" type="ORF">RJ641_030762</name>
</gene>
<evidence type="ECO:0000256" key="1">
    <source>
        <dbReference type="ARBA" id="ARBA00004123"/>
    </source>
</evidence>
<dbReference type="CDD" id="cd11444">
    <property type="entry name" value="bHLH_AtIBH1_like"/>
    <property type="match status" value="1"/>
</dbReference>
<evidence type="ECO:0000256" key="2">
    <source>
        <dbReference type="ARBA" id="ARBA00023015"/>
    </source>
</evidence>
<evidence type="ECO:0000313" key="7">
    <source>
        <dbReference type="Proteomes" id="UP001370490"/>
    </source>
</evidence>
<comment type="subcellular location">
    <subcellularLocation>
        <location evidence="1">Nucleus</location>
    </subcellularLocation>
</comment>
<sequence>MGASPPYSLLISLDKGGCKSSGSLWSKILEAKAKRRCQWRQNRRIGVNRKQLRSKRQGRNLMSTRSKTRRALQDGPRRRPINGIERRVQTLKKLVPNSESMGLDGLFQETADYILSLQMRVKVMRAMVRVLTDSDE</sequence>
<dbReference type="EMBL" id="JBAMMX010000006">
    <property type="protein sequence ID" value="KAK6937254.1"/>
    <property type="molecule type" value="Genomic_DNA"/>
</dbReference>
<dbReference type="GO" id="GO:0005634">
    <property type="term" value="C:nucleus"/>
    <property type="evidence" value="ECO:0007669"/>
    <property type="project" value="UniProtKB-SubCell"/>
</dbReference>